<dbReference type="AlphaFoldDB" id="A0AAD4CCQ6"/>
<evidence type="ECO:0000256" key="1">
    <source>
        <dbReference type="ARBA" id="ARBA00035112"/>
    </source>
</evidence>
<reference evidence="3" key="1">
    <citation type="journal article" date="2019" name="Beilstein J. Org. Chem.">
        <title>Nanangenines: drimane sesquiterpenoids as the dominant metabolite cohort of a novel Australian fungus, Aspergillus nanangensis.</title>
        <authorList>
            <person name="Lacey H.J."/>
            <person name="Gilchrist C.L.M."/>
            <person name="Crombie A."/>
            <person name="Kalaitzis J.A."/>
            <person name="Vuong D."/>
            <person name="Rutledge P.J."/>
            <person name="Turner P."/>
            <person name="Pitt J.I."/>
            <person name="Lacey E."/>
            <person name="Chooi Y.H."/>
            <person name="Piggott A.M."/>
        </authorList>
    </citation>
    <scope>NUCLEOTIDE SEQUENCE</scope>
    <source>
        <strain evidence="3">MST-FP2251</strain>
    </source>
</reference>
<dbReference type="InterPro" id="IPR021765">
    <property type="entry name" value="UstYa-like"/>
</dbReference>
<keyword evidence="4" id="KW-1185">Reference proteome</keyword>
<protein>
    <recommendedName>
        <fullName evidence="5">Tat pathway signal sequence</fullName>
    </recommendedName>
</protein>
<gene>
    <name evidence="3" type="ORF">FE257_003568</name>
</gene>
<keyword evidence="2" id="KW-0812">Transmembrane</keyword>
<dbReference type="Proteomes" id="UP001194746">
    <property type="component" value="Unassembled WGS sequence"/>
</dbReference>
<sequence>MSLSRSPEDHDIEEKLLADDESQWLHQSKPRQTFPSWAKALLFLATAAISLLAGLAIGVHKQDLDGACIDRVAKHSPLLSDVQIKYHDQQYNGSFLHETIYRQDASPEVDEAWNALGANYRAVTVPPEEAQRSGLTADHVQINEKYGGGYPANVEGMHHLHCLNLLRQALYYNHDYYQDLGEGAFKNDDYILRRHVSHCLDILRQQLMCTVDFAVFGQVWVHPDHPEPFVDFNTEHRCRNFEDVRQWAEKNQLPEKTPADFLQHPRSVDVVHAEIP</sequence>
<dbReference type="EMBL" id="VCAU01000169">
    <property type="protein sequence ID" value="KAF9883352.1"/>
    <property type="molecule type" value="Genomic_DNA"/>
</dbReference>
<organism evidence="3 4">
    <name type="scientific">Aspergillus nanangensis</name>
    <dbReference type="NCBI Taxonomy" id="2582783"/>
    <lineage>
        <taxon>Eukaryota</taxon>
        <taxon>Fungi</taxon>
        <taxon>Dikarya</taxon>
        <taxon>Ascomycota</taxon>
        <taxon>Pezizomycotina</taxon>
        <taxon>Eurotiomycetes</taxon>
        <taxon>Eurotiomycetidae</taxon>
        <taxon>Eurotiales</taxon>
        <taxon>Aspergillaceae</taxon>
        <taxon>Aspergillus</taxon>
        <taxon>Aspergillus subgen. Circumdati</taxon>
    </lineage>
</organism>
<keyword evidence="2" id="KW-1133">Transmembrane helix</keyword>
<feature type="transmembrane region" description="Helical" evidence="2">
    <location>
        <begin position="40"/>
        <end position="59"/>
    </location>
</feature>
<comment type="caution">
    <text evidence="3">The sequence shown here is derived from an EMBL/GenBank/DDBJ whole genome shotgun (WGS) entry which is preliminary data.</text>
</comment>
<dbReference type="PANTHER" id="PTHR33365">
    <property type="entry name" value="YALI0B05434P"/>
    <property type="match status" value="1"/>
</dbReference>
<evidence type="ECO:0000313" key="4">
    <source>
        <dbReference type="Proteomes" id="UP001194746"/>
    </source>
</evidence>
<accession>A0AAD4CCQ6</accession>
<dbReference type="Pfam" id="PF11807">
    <property type="entry name" value="UstYa"/>
    <property type="match status" value="1"/>
</dbReference>
<evidence type="ECO:0008006" key="5">
    <source>
        <dbReference type="Google" id="ProtNLM"/>
    </source>
</evidence>
<comment type="similarity">
    <text evidence="1">Belongs to the ustYa family.</text>
</comment>
<dbReference type="GO" id="GO:0043386">
    <property type="term" value="P:mycotoxin biosynthetic process"/>
    <property type="evidence" value="ECO:0007669"/>
    <property type="project" value="InterPro"/>
</dbReference>
<name>A0AAD4CCQ6_ASPNN</name>
<proteinExistence type="inferred from homology"/>
<evidence type="ECO:0000256" key="2">
    <source>
        <dbReference type="SAM" id="Phobius"/>
    </source>
</evidence>
<evidence type="ECO:0000313" key="3">
    <source>
        <dbReference type="EMBL" id="KAF9883352.1"/>
    </source>
</evidence>
<reference evidence="3" key="2">
    <citation type="submission" date="2020-02" db="EMBL/GenBank/DDBJ databases">
        <authorList>
            <person name="Gilchrist C.L.M."/>
            <person name="Chooi Y.-H."/>
        </authorList>
    </citation>
    <scope>NUCLEOTIDE SEQUENCE</scope>
    <source>
        <strain evidence="3">MST-FP2251</strain>
    </source>
</reference>
<dbReference type="PANTHER" id="PTHR33365:SF13">
    <property type="entry name" value="TAT PATHWAY SIGNAL SEQUENCE"/>
    <property type="match status" value="1"/>
</dbReference>
<keyword evidence="2" id="KW-0472">Membrane</keyword>